<dbReference type="InterPro" id="IPR042089">
    <property type="entry name" value="Peptidase_M13_dom_2"/>
</dbReference>
<name>A0A087UNY7_STEMI</name>
<feature type="non-terminal residue" evidence="3">
    <location>
        <position position="88"/>
    </location>
</feature>
<dbReference type="OMA" id="MDIESCQ"/>
<dbReference type="SUPFAM" id="SSF55486">
    <property type="entry name" value="Metalloproteases ('zincins'), catalytic domain"/>
    <property type="match status" value="1"/>
</dbReference>
<dbReference type="AlphaFoldDB" id="A0A087UNY7"/>
<dbReference type="PANTHER" id="PTHR11733">
    <property type="entry name" value="ZINC METALLOPROTEASE FAMILY M13 NEPRILYSIN-RELATED"/>
    <property type="match status" value="1"/>
</dbReference>
<reference evidence="3 4" key="1">
    <citation type="submission" date="2013-11" db="EMBL/GenBank/DDBJ databases">
        <title>Genome sequencing of Stegodyphus mimosarum.</title>
        <authorList>
            <person name="Bechsgaard J."/>
        </authorList>
    </citation>
    <scope>NUCLEOTIDE SEQUENCE [LARGE SCALE GENOMIC DNA]</scope>
</reference>
<dbReference type="InterPro" id="IPR008753">
    <property type="entry name" value="Peptidase_M13_N"/>
</dbReference>
<dbReference type="Proteomes" id="UP000054359">
    <property type="component" value="Unassembled WGS sequence"/>
</dbReference>
<evidence type="ECO:0000259" key="2">
    <source>
        <dbReference type="Pfam" id="PF05649"/>
    </source>
</evidence>
<keyword evidence="4" id="KW-1185">Reference proteome</keyword>
<dbReference type="Gene3D" id="1.10.1380.10">
    <property type="entry name" value="Neutral endopeptidase , domain2"/>
    <property type="match status" value="1"/>
</dbReference>
<feature type="domain" description="Peptidase M13 N-terminal" evidence="2">
    <location>
        <begin position="37"/>
        <end position="86"/>
    </location>
</feature>
<evidence type="ECO:0000256" key="1">
    <source>
        <dbReference type="ARBA" id="ARBA00007357"/>
    </source>
</evidence>
<gene>
    <name evidence="3" type="ORF">X975_22986</name>
</gene>
<sequence length="88" mass="10069">MDIESCQNTSCSHVCLTETCVKAAAALLKNMDSTVSPCDDFYQFACGRWPQHHELPSDRSYYDTFSLMKDELKTKLKELLEEPISEED</sequence>
<proteinExistence type="inferred from homology"/>
<dbReference type="Pfam" id="PF05649">
    <property type="entry name" value="Peptidase_M13_N"/>
    <property type="match status" value="1"/>
</dbReference>
<dbReference type="PANTHER" id="PTHR11733:SF167">
    <property type="entry name" value="FI17812P1-RELATED"/>
    <property type="match status" value="1"/>
</dbReference>
<organism evidence="3 4">
    <name type="scientific">Stegodyphus mimosarum</name>
    <name type="common">African social velvet spider</name>
    <dbReference type="NCBI Taxonomy" id="407821"/>
    <lineage>
        <taxon>Eukaryota</taxon>
        <taxon>Metazoa</taxon>
        <taxon>Ecdysozoa</taxon>
        <taxon>Arthropoda</taxon>
        <taxon>Chelicerata</taxon>
        <taxon>Arachnida</taxon>
        <taxon>Araneae</taxon>
        <taxon>Araneomorphae</taxon>
        <taxon>Entelegynae</taxon>
        <taxon>Eresoidea</taxon>
        <taxon>Eresidae</taxon>
        <taxon>Stegodyphus</taxon>
    </lineage>
</organism>
<evidence type="ECO:0000313" key="4">
    <source>
        <dbReference type="Proteomes" id="UP000054359"/>
    </source>
</evidence>
<comment type="similarity">
    <text evidence="1">Belongs to the peptidase M13 family.</text>
</comment>
<dbReference type="EMBL" id="KK120807">
    <property type="protein sequence ID" value="KFM79076.1"/>
    <property type="molecule type" value="Genomic_DNA"/>
</dbReference>
<evidence type="ECO:0000313" key="3">
    <source>
        <dbReference type="EMBL" id="KFM79076.1"/>
    </source>
</evidence>
<accession>A0A087UNY7</accession>
<dbReference type="PROSITE" id="PS51885">
    <property type="entry name" value="NEPRILYSIN"/>
    <property type="match status" value="1"/>
</dbReference>
<dbReference type="STRING" id="407821.A0A087UNY7"/>
<dbReference type="InterPro" id="IPR024079">
    <property type="entry name" value="MetalloPept_cat_dom_sf"/>
</dbReference>
<dbReference type="GO" id="GO:0004222">
    <property type="term" value="F:metalloendopeptidase activity"/>
    <property type="evidence" value="ECO:0007669"/>
    <property type="project" value="InterPro"/>
</dbReference>
<dbReference type="OrthoDB" id="6434987at2759"/>
<dbReference type="GO" id="GO:0016485">
    <property type="term" value="P:protein processing"/>
    <property type="evidence" value="ECO:0007669"/>
    <property type="project" value="TreeGrafter"/>
</dbReference>
<protein>
    <submittedName>
        <fullName evidence="3">Membrane metallo-endopeptidase-like 1</fullName>
    </submittedName>
</protein>
<dbReference type="GO" id="GO:0005886">
    <property type="term" value="C:plasma membrane"/>
    <property type="evidence" value="ECO:0007669"/>
    <property type="project" value="TreeGrafter"/>
</dbReference>
<dbReference type="Gene3D" id="3.40.390.10">
    <property type="entry name" value="Collagenase (Catalytic Domain)"/>
    <property type="match status" value="1"/>
</dbReference>
<dbReference type="InterPro" id="IPR000718">
    <property type="entry name" value="Peptidase_M13"/>
</dbReference>